<evidence type="ECO:0000256" key="7">
    <source>
        <dbReference type="ARBA" id="ARBA00023136"/>
    </source>
</evidence>
<keyword evidence="4" id="KW-0808">Transferase</keyword>
<protein>
    <submittedName>
        <fullName evidence="11">Glycosyltransferase family 2 protein</fullName>
    </submittedName>
</protein>
<evidence type="ECO:0000256" key="2">
    <source>
        <dbReference type="ARBA" id="ARBA00022475"/>
    </source>
</evidence>
<feature type="transmembrane region" description="Helical" evidence="9">
    <location>
        <begin position="269"/>
        <end position="290"/>
    </location>
</feature>
<dbReference type="Gene3D" id="3.90.550.10">
    <property type="entry name" value="Spore Coat Polysaccharide Biosynthesis Protein SpsA, Chain A"/>
    <property type="match status" value="1"/>
</dbReference>
<evidence type="ECO:0000256" key="8">
    <source>
        <dbReference type="ARBA" id="ARBA00038152"/>
    </source>
</evidence>
<reference evidence="11" key="1">
    <citation type="submission" date="2021-04" db="EMBL/GenBank/DDBJ databases">
        <authorList>
            <person name="Karlyshev A.V."/>
        </authorList>
    </citation>
    <scope>NUCLEOTIDE SEQUENCE</scope>
    <source>
        <strain evidence="11">LMG 29479</strain>
    </source>
</reference>
<accession>A0A8J8AY87</accession>
<evidence type="ECO:0000256" key="9">
    <source>
        <dbReference type="SAM" id="Phobius"/>
    </source>
</evidence>
<keyword evidence="5 9" id="KW-0812">Transmembrane</keyword>
<organism evidence="11">
    <name type="scientific">Coralloluteibacterium stylophorae</name>
    <dbReference type="NCBI Taxonomy" id="1776034"/>
    <lineage>
        <taxon>Bacteria</taxon>
        <taxon>Pseudomonadati</taxon>
        <taxon>Pseudomonadota</taxon>
        <taxon>Gammaproteobacteria</taxon>
        <taxon>Lysobacterales</taxon>
        <taxon>Lysobacteraceae</taxon>
        <taxon>Coralloluteibacterium</taxon>
    </lineage>
</organism>
<evidence type="ECO:0000313" key="11">
    <source>
        <dbReference type="EMBL" id="MBR0562820.1"/>
    </source>
</evidence>
<keyword evidence="2" id="KW-1003">Cell membrane</keyword>
<dbReference type="Pfam" id="PF00535">
    <property type="entry name" value="Glycos_transf_2"/>
    <property type="match status" value="1"/>
</dbReference>
<dbReference type="GO" id="GO:0005886">
    <property type="term" value="C:plasma membrane"/>
    <property type="evidence" value="ECO:0007669"/>
    <property type="project" value="UniProtKB-SubCell"/>
</dbReference>
<comment type="caution">
    <text evidence="11">The sequence shown here is derived from an EMBL/GenBank/DDBJ whole genome shotgun (WGS) entry which is preliminary data.</text>
</comment>
<dbReference type="SUPFAM" id="SSF53448">
    <property type="entry name" value="Nucleotide-diphospho-sugar transferases"/>
    <property type="match status" value="1"/>
</dbReference>
<feature type="transmembrane region" description="Helical" evidence="9">
    <location>
        <begin position="235"/>
        <end position="257"/>
    </location>
</feature>
<evidence type="ECO:0000259" key="10">
    <source>
        <dbReference type="Pfam" id="PF00535"/>
    </source>
</evidence>
<name>A0A8J8AY87_9GAMM</name>
<dbReference type="InterPro" id="IPR050256">
    <property type="entry name" value="Glycosyltransferase_2"/>
</dbReference>
<keyword evidence="6 9" id="KW-1133">Transmembrane helix</keyword>
<sequence>MPNRQRLAVVVAAYNEQAALPVLHRRLMDVLDRLDLDTQLIYVDDGSRDDTWDTLLGLAAADARVALLRLSRNFGKELAMTAGLDRVDADAAIIIDADGQDPPELIPQFVARWREGYDVVYGTRTEREGEGWLKRGSAHLFYRVIGRLSHTPIPRDTGDFRLMSRRALDALGQLRERQRFMKGLFNWVGYRQCAIAYERAPRLAGASKFNYWRLWNFALDGITSFSTAPLRAATYLGVATAMLAFVYACFVVVKALFLGDPVQGWPTMMAVILFLGGVQLSALGVIGEYLGRLYDESKQRPLYLVDAWQPGAATPAPPPAAPQRVAGGPWE</sequence>
<dbReference type="InterPro" id="IPR029044">
    <property type="entry name" value="Nucleotide-diphossugar_trans"/>
</dbReference>
<dbReference type="PANTHER" id="PTHR48090">
    <property type="entry name" value="UNDECAPRENYL-PHOSPHATE 4-DEOXY-4-FORMAMIDO-L-ARABINOSE TRANSFERASE-RELATED"/>
    <property type="match status" value="1"/>
</dbReference>
<dbReference type="CDD" id="cd04187">
    <property type="entry name" value="DPM1_like_bac"/>
    <property type="match status" value="1"/>
</dbReference>
<dbReference type="InterPro" id="IPR001173">
    <property type="entry name" value="Glyco_trans_2-like"/>
</dbReference>
<keyword evidence="3" id="KW-0328">Glycosyltransferase</keyword>
<gene>
    <name evidence="11" type="ORF">KB893_09875</name>
</gene>
<dbReference type="PANTHER" id="PTHR48090:SF1">
    <property type="entry name" value="PROPHAGE BACTOPRENOL GLUCOSYL TRANSFERASE HOMOLOG"/>
    <property type="match status" value="1"/>
</dbReference>
<feature type="domain" description="Glycosyltransferase 2-like" evidence="10">
    <location>
        <begin position="9"/>
        <end position="171"/>
    </location>
</feature>
<evidence type="ECO:0000256" key="5">
    <source>
        <dbReference type="ARBA" id="ARBA00022692"/>
    </source>
</evidence>
<comment type="similarity">
    <text evidence="8">Belongs to the glycosyltransferase 2 family. GtrB subfamily.</text>
</comment>
<keyword evidence="7 9" id="KW-0472">Membrane</keyword>
<dbReference type="GO" id="GO:0016757">
    <property type="term" value="F:glycosyltransferase activity"/>
    <property type="evidence" value="ECO:0007669"/>
    <property type="project" value="UniProtKB-KW"/>
</dbReference>
<dbReference type="AlphaFoldDB" id="A0A8J8AY87"/>
<comment type="subcellular location">
    <subcellularLocation>
        <location evidence="1">Cell membrane</location>
        <topology evidence="1">Multi-pass membrane protein</topology>
    </subcellularLocation>
</comment>
<dbReference type="FunFam" id="3.90.550.10:FF:000079">
    <property type="entry name" value="Probable glycosyl transferase"/>
    <property type="match status" value="1"/>
</dbReference>
<evidence type="ECO:0000256" key="6">
    <source>
        <dbReference type="ARBA" id="ARBA00022989"/>
    </source>
</evidence>
<evidence type="ECO:0000256" key="1">
    <source>
        <dbReference type="ARBA" id="ARBA00004651"/>
    </source>
</evidence>
<dbReference type="EMBL" id="JAGQFT010000076">
    <property type="protein sequence ID" value="MBR0562820.1"/>
    <property type="molecule type" value="Genomic_DNA"/>
</dbReference>
<evidence type="ECO:0000256" key="3">
    <source>
        <dbReference type="ARBA" id="ARBA00022676"/>
    </source>
</evidence>
<evidence type="ECO:0000256" key="4">
    <source>
        <dbReference type="ARBA" id="ARBA00022679"/>
    </source>
</evidence>
<proteinExistence type="inferred from homology"/>